<dbReference type="GO" id="GO:0005524">
    <property type="term" value="F:ATP binding"/>
    <property type="evidence" value="ECO:0007669"/>
    <property type="project" value="UniProtKB-KW"/>
</dbReference>
<evidence type="ECO:0000313" key="10">
    <source>
        <dbReference type="Proteomes" id="UP000829401"/>
    </source>
</evidence>
<evidence type="ECO:0000256" key="4">
    <source>
        <dbReference type="ARBA" id="ARBA00022679"/>
    </source>
</evidence>
<dbReference type="SUPFAM" id="SSF47384">
    <property type="entry name" value="Homodimeric domain of signal transducing histidine kinase"/>
    <property type="match status" value="1"/>
</dbReference>
<dbReference type="EC" id="2.7.13.3" evidence="2"/>
<dbReference type="AlphaFoldDB" id="T0CGP2"/>
<evidence type="ECO:0000313" key="9">
    <source>
        <dbReference type="EMBL" id="UNO48278.1"/>
    </source>
</evidence>
<keyword evidence="10" id="KW-1185">Reference proteome</keyword>
<dbReference type="Proteomes" id="UP000829401">
    <property type="component" value="Chromosome"/>
</dbReference>
<dbReference type="SMART" id="SM00387">
    <property type="entry name" value="HATPase_c"/>
    <property type="match status" value="1"/>
</dbReference>
<comment type="catalytic activity">
    <reaction evidence="1">
        <text>ATP + protein L-histidine = ADP + protein N-phospho-L-histidine.</text>
        <dbReference type="EC" id="2.7.13.3"/>
    </reaction>
</comment>
<dbReference type="eggNOG" id="COG3852">
    <property type="taxonomic scope" value="Bacteria"/>
</dbReference>
<dbReference type="InterPro" id="IPR005467">
    <property type="entry name" value="His_kinase_dom"/>
</dbReference>
<evidence type="ECO:0000256" key="8">
    <source>
        <dbReference type="ARBA" id="ARBA00023012"/>
    </source>
</evidence>
<dbReference type="SMART" id="SM00388">
    <property type="entry name" value="HisKA"/>
    <property type="match status" value="1"/>
</dbReference>
<evidence type="ECO:0000256" key="1">
    <source>
        <dbReference type="ARBA" id="ARBA00000085"/>
    </source>
</evidence>
<sequence>MRNAQQMLINYEKLRAVGQLAAGIAHEIRNPFTSVMGFLQLMENTVHDSQQKYFSVMQSELARIESITNEMLALAKPQAMQYRPINLPDVLMDTVNLLSAQAHMNNVEIETQLDSNEAPVIAEFNRLKQVFVNVIKNRMESMSGGGVLQIRMHQTGELVIVSFSDHGTGIPDEIMNKIGDPFFTTKEDGTGLGLVVSQNIIRDHSGTMDITSEYGKGTTVTISFPLYQHTFKDAAASMENNLSKK</sequence>
<keyword evidence="8" id="KW-0902">Two-component regulatory system</keyword>
<accession>A0A9E7CVG7</accession>
<dbReference type="CDD" id="cd00082">
    <property type="entry name" value="HisKA"/>
    <property type="match status" value="1"/>
</dbReference>
<dbReference type="STRING" id="1356854.N007_20625"/>
<proteinExistence type="predicted"/>
<dbReference type="InterPro" id="IPR004358">
    <property type="entry name" value="Sig_transdc_His_kin-like_C"/>
</dbReference>
<evidence type="ECO:0000256" key="3">
    <source>
        <dbReference type="ARBA" id="ARBA00022553"/>
    </source>
</evidence>
<keyword evidence="6" id="KW-0418">Kinase</keyword>
<keyword evidence="5" id="KW-0547">Nucleotide-binding</keyword>
<dbReference type="InterPro" id="IPR003661">
    <property type="entry name" value="HisK_dim/P_dom"/>
</dbReference>
<dbReference type="PANTHER" id="PTHR43065">
    <property type="entry name" value="SENSOR HISTIDINE KINASE"/>
    <property type="match status" value="1"/>
</dbReference>
<dbReference type="GO" id="GO:0000155">
    <property type="term" value="F:phosphorelay sensor kinase activity"/>
    <property type="evidence" value="ECO:0007669"/>
    <property type="project" value="InterPro"/>
</dbReference>
<dbReference type="Gene3D" id="3.30.565.10">
    <property type="entry name" value="Histidine kinase-like ATPase, C-terminal domain"/>
    <property type="match status" value="1"/>
</dbReference>
<dbReference type="Gene3D" id="1.10.287.130">
    <property type="match status" value="1"/>
</dbReference>
<dbReference type="Pfam" id="PF00512">
    <property type="entry name" value="HisKA"/>
    <property type="match status" value="1"/>
</dbReference>
<protein>
    <recommendedName>
        <fullName evidence="2">histidine kinase</fullName>
        <ecNumber evidence="2">2.7.13.3</ecNumber>
    </recommendedName>
</protein>
<dbReference type="Pfam" id="PF02518">
    <property type="entry name" value="HATPase_c"/>
    <property type="match status" value="1"/>
</dbReference>
<keyword evidence="3" id="KW-0597">Phosphoprotein</keyword>
<dbReference type="PROSITE" id="PS50109">
    <property type="entry name" value="HIS_KIN"/>
    <property type="match status" value="1"/>
</dbReference>
<reference evidence="10" key="1">
    <citation type="journal article" date="2022" name="G3 (Bethesda)">
        <title>Unveiling the complete genome sequence of Alicyclobacillus acidoterrestris DSM 3922T, a taint-producing strain.</title>
        <authorList>
            <person name="Leonardo I.C."/>
            <person name="Barreto Crespo M.T."/>
            <person name="Gaspar F.B."/>
        </authorList>
    </citation>
    <scope>NUCLEOTIDE SEQUENCE [LARGE SCALE GENOMIC DNA]</scope>
    <source>
        <strain evidence="10">DSM 3922</strain>
    </source>
</reference>
<name>T0CGP2_ALIAG</name>
<dbReference type="InterPro" id="IPR036097">
    <property type="entry name" value="HisK_dim/P_sf"/>
</dbReference>
<dbReference type="PRINTS" id="PR00344">
    <property type="entry name" value="BCTRLSENSOR"/>
</dbReference>
<dbReference type="OrthoDB" id="9815750at2"/>
<dbReference type="InterPro" id="IPR036890">
    <property type="entry name" value="HATPase_C_sf"/>
</dbReference>
<evidence type="ECO:0000256" key="5">
    <source>
        <dbReference type="ARBA" id="ARBA00022741"/>
    </source>
</evidence>
<keyword evidence="4" id="KW-0808">Transferase</keyword>
<evidence type="ECO:0000256" key="2">
    <source>
        <dbReference type="ARBA" id="ARBA00012438"/>
    </source>
</evidence>
<gene>
    <name evidence="9" type="ORF">K1I37_16615</name>
</gene>
<organism evidence="9 10">
    <name type="scientific">Alicyclobacillus acidoterrestris (strain ATCC 49025 / DSM 3922 / CIP 106132 / NCIMB 13137 / GD3B)</name>
    <dbReference type="NCBI Taxonomy" id="1356854"/>
    <lineage>
        <taxon>Bacteria</taxon>
        <taxon>Bacillati</taxon>
        <taxon>Bacillota</taxon>
        <taxon>Bacilli</taxon>
        <taxon>Bacillales</taxon>
        <taxon>Alicyclobacillaceae</taxon>
        <taxon>Alicyclobacillus</taxon>
    </lineage>
</organism>
<accession>T0CGP2</accession>
<dbReference type="InterPro" id="IPR003594">
    <property type="entry name" value="HATPase_dom"/>
</dbReference>
<dbReference type="PANTHER" id="PTHR43065:SF34">
    <property type="entry name" value="SPORULATION KINASE A"/>
    <property type="match status" value="1"/>
</dbReference>
<dbReference type="KEGG" id="aaco:K1I37_16615"/>
<keyword evidence="7 9" id="KW-0067">ATP-binding</keyword>
<evidence type="ECO:0000256" key="7">
    <source>
        <dbReference type="ARBA" id="ARBA00022840"/>
    </source>
</evidence>
<dbReference type="SUPFAM" id="SSF55874">
    <property type="entry name" value="ATPase domain of HSP90 chaperone/DNA topoisomerase II/histidine kinase"/>
    <property type="match status" value="1"/>
</dbReference>
<evidence type="ECO:0000256" key="6">
    <source>
        <dbReference type="ARBA" id="ARBA00022777"/>
    </source>
</evidence>
<dbReference type="EMBL" id="CP080467">
    <property type="protein sequence ID" value="UNO48278.1"/>
    <property type="molecule type" value="Genomic_DNA"/>
</dbReference>
<dbReference type="RefSeq" id="WP_021295348.1">
    <property type="nucleotide sequence ID" value="NZ_AURB01000059.1"/>
</dbReference>